<name>A0A242MHZ1_CABSO</name>
<dbReference type="GO" id="GO:0005737">
    <property type="term" value="C:cytoplasm"/>
    <property type="evidence" value="ECO:0007669"/>
    <property type="project" value="TreeGrafter"/>
</dbReference>
<dbReference type="Gene3D" id="2.60.260.20">
    <property type="entry name" value="Urease metallochaperone UreE, N-terminal domain"/>
    <property type="match status" value="2"/>
</dbReference>
<evidence type="ECO:0000313" key="7">
    <source>
        <dbReference type="Proteomes" id="UP000195221"/>
    </source>
</evidence>
<dbReference type="InterPro" id="IPR001623">
    <property type="entry name" value="DnaJ_domain"/>
</dbReference>
<dbReference type="InterPro" id="IPR036869">
    <property type="entry name" value="J_dom_sf"/>
</dbReference>
<dbReference type="Gene3D" id="1.10.287.110">
    <property type="entry name" value="DnaJ domain"/>
    <property type="match status" value="1"/>
</dbReference>
<evidence type="ECO:0000256" key="2">
    <source>
        <dbReference type="ARBA" id="ARBA00023125"/>
    </source>
</evidence>
<gene>
    <name evidence="6" type="ORF">PAMC26577_25545</name>
</gene>
<organism evidence="6 7">
    <name type="scientific">Caballeronia sordidicola</name>
    <name type="common">Burkholderia sordidicola</name>
    <dbReference type="NCBI Taxonomy" id="196367"/>
    <lineage>
        <taxon>Bacteria</taxon>
        <taxon>Pseudomonadati</taxon>
        <taxon>Pseudomonadota</taxon>
        <taxon>Betaproteobacteria</taxon>
        <taxon>Burkholderiales</taxon>
        <taxon>Burkholderiaceae</taxon>
        <taxon>Caballeronia</taxon>
    </lineage>
</organism>
<dbReference type="InterPro" id="IPR002939">
    <property type="entry name" value="DnaJ_C"/>
</dbReference>
<feature type="domain" description="J" evidence="5">
    <location>
        <begin position="5"/>
        <end position="69"/>
    </location>
</feature>
<feature type="compositionally biased region" description="Basic and acidic residues" evidence="4">
    <location>
        <begin position="66"/>
        <end position="79"/>
    </location>
</feature>
<evidence type="ECO:0000256" key="4">
    <source>
        <dbReference type="SAM" id="MobiDB-lite"/>
    </source>
</evidence>
<dbReference type="Pfam" id="PF00226">
    <property type="entry name" value="DnaJ"/>
    <property type="match status" value="1"/>
</dbReference>
<dbReference type="PANTHER" id="PTHR43096:SF52">
    <property type="entry name" value="DNAJ HOMOLOG 1, MITOCHONDRIAL-RELATED"/>
    <property type="match status" value="1"/>
</dbReference>
<dbReference type="Proteomes" id="UP000195221">
    <property type="component" value="Unassembled WGS sequence"/>
</dbReference>
<dbReference type="RefSeq" id="WP_075357245.1">
    <property type="nucleotide sequence ID" value="NZ_MSRG01000004.1"/>
</dbReference>
<dbReference type="SUPFAM" id="SSF49493">
    <property type="entry name" value="HSP40/DnaJ peptide-binding domain"/>
    <property type="match status" value="2"/>
</dbReference>
<dbReference type="PRINTS" id="PR00625">
    <property type="entry name" value="JDOMAIN"/>
</dbReference>
<dbReference type="SMART" id="SM00271">
    <property type="entry name" value="DnaJ"/>
    <property type="match status" value="1"/>
</dbReference>
<dbReference type="AlphaFoldDB" id="A0A242MHZ1"/>
<evidence type="ECO:0000313" key="6">
    <source>
        <dbReference type="EMBL" id="OTP70905.1"/>
    </source>
</evidence>
<dbReference type="InterPro" id="IPR008971">
    <property type="entry name" value="HSP40/DnaJ_pept-bd"/>
</dbReference>
<dbReference type="CDD" id="cd10747">
    <property type="entry name" value="DnaJ_C"/>
    <property type="match status" value="1"/>
</dbReference>
<reference evidence="6 7" key="1">
    <citation type="submission" date="2017-03" db="EMBL/GenBank/DDBJ databases">
        <title>Genome analysis of strain PAMC 26577.</title>
        <authorList>
            <person name="Oh H.-M."/>
            <person name="Yang J.-A."/>
        </authorList>
    </citation>
    <scope>NUCLEOTIDE SEQUENCE [LARGE SCALE GENOMIC DNA]</scope>
    <source>
        <strain evidence="6 7">PAMC 26577</strain>
    </source>
</reference>
<feature type="region of interest" description="Disordered" evidence="4">
    <location>
        <begin position="66"/>
        <end position="96"/>
    </location>
</feature>
<dbReference type="Pfam" id="PF01556">
    <property type="entry name" value="DnaJ_C"/>
    <property type="match status" value="1"/>
</dbReference>
<dbReference type="PROSITE" id="PS50076">
    <property type="entry name" value="DNAJ_2"/>
    <property type="match status" value="1"/>
</dbReference>
<evidence type="ECO:0000256" key="3">
    <source>
        <dbReference type="ARBA" id="ARBA00023186"/>
    </source>
</evidence>
<dbReference type="PROSITE" id="PS00636">
    <property type="entry name" value="DNAJ_1"/>
    <property type="match status" value="1"/>
</dbReference>
<proteinExistence type="predicted"/>
<dbReference type="FunFam" id="2.60.260.20:FF:000013">
    <property type="entry name" value="DnaJ subfamily B member 11"/>
    <property type="match status" value="1"/>
</dbReference>
<dbReference type="CDD" id="cd06257">
    <property type="entry name" value="DnaJ"/>
    <property type="match status" value="1"/>
</dbReference>
<accession>A0A242MHZ1</accession>
<dbReference type="EMBL" id="NBTZ01000103">
    <property type="protein sequence ID" value="OTP70905.1"/>
    <property type="molecule type" value="Genomic_DNA"/>
</dbReference>
<dbReference type="InterPro" id="IPR018253">
    <property type="entry name" value="DnaJ_domain_CS"/>
</dbReference>
<keyword evidence="3" id="KW-0143">Chaperone</keyword>
<evidence type="ECO:0000259" key="5">
    <source>
        <dbReference type="PROSITE" id="PS50076"/>
    </source>
</evidence>
<dbReference type="FunFam" id="2.60.260.20:FF:000008">
    <property type="entry name" value="Curved DNA-binding protein"/>
    <property type="match status" value="1"/>
</dbReference>
<comment type="caution">
    <text evidence="6">The sequence shown here is derived from an EMBL/GenBank/DDBJ whole genome shotgun (WGS) entry which is preliminary data.</text>
</comment>
<protein>
    <submittedName>
        <fullName evidence="6">DnaJ-class molecular chaperone CbpA</fullName>
    </submittedName>
</protein>
<dbReference type="GO" id="GO:0042026">
    <property type="term" value="P:protein refolding"/>
    <property type="evidence" value="ECO:0007669"/>
    <property type="project" value="TreeGrafter"/>
</dbReference>
<keyword evidence="2" id="KW-0238">DNA-binding</keyword>
<dbReference type="SUPFAM" id="SSF46565">
    <property type="entry name" value="Chaperone J-domain"/>
    <property type="match status" value="1"/>
</dbReference>
<sequence>MKYKNYYEAMGLLRTATQAEIKAAHRKLARKFHPDLNKKADAEARFKEVGEAYQVLKDPEKRAAYDRLGEKPENAEDFRPPPNWNDGFEFSGGGDESGAQGDFSDFFESMFGGGDGAQRYHPSMHAAGQDHHAKVMIDLRDSFTGAQRAITLQMPVADAQGHVTMQSRTLNVLIPKGIRAGQRLRLAGQGGASLGQGPPGALYLEIEWRGQARYRVDGRDVSLDLPIAPWEAALGADVTVPTPDGSVKMTVPRNSANGKRLRLKGRGIPRATPATPNGDLYVVLDVVMPLADTDAEKAAYGALRDAFKFDPRANFTGDST</sequence>
<dbReference type="GO" id="GO:0003677">
    <property type="term" value="F:DNA binding"/>
    <property type="evidence" value="ECO:0007669"/>
    <property type="project" value="UniProtKB-KW"/>
</dbReference>
<keyword evidence="1" id="KW-0963">Cytoplasm</keyword>
<evidence type="ECO:0000256" key="1">
    <source>
        <dbReference type="ARBA" id="ARBA00022490"/>
    </source>
</evidence>
<dbReference type="PANTHER" id="PTHR43096">
    <property type="entry name" value="DNAJ HOMOLOG 1, MITOCHONDRIAL-RELATED"/>
    <property type="match status" value="1"/>
</dbReference>
<dbReference type="GO" id="GO:0051082">
    <property type="term" value="F:unfolded protein binding"/>
    <property type="evidence" value="ECO:0007669"/>
    <property type="project" value="InterPro"/>
</dbReference>